<name>A0A7W9SRK3_ARMRO</name>
<dbReference type="RefSeq" id="WP_184198576.1">
    <property type="nucleotide sequence ID" value="NZ_JACHGW010000003.1"/>
</dbReference>
<keyword evidence="1" id="KW-0223">Dioxygenase</keyword>
<reference evidence="1 2" key="1">
    <citation type="submission" date="2020-08" db="EMBL/GenBank/DDBJ databases">
        <title>Genomic Encyclopedia of Type Strains, Phase IV (KMG-IV): sequencing the most valuable type-strain genomes for metagenomic binning, comparative biology and taxonomic classification.</title>
        <authorList>
            <person name="Goeker M."/>
        </authorList>
    </citation>
    <scope>NUCLEOTIDE SEQUENCE [LARGE SCALE GENOMIC DNA]</scope>
    <source>
        <strain evidence="1 2">DSM 23562</strain>
    </source>
</reference>
<dbReference type="GO" id="GO:0016706">
    <property type="term" value="F:2-oxoglutarate-dependent dioxygenase activity"/>
    <property type="evidence" value="ECO:0007669"/>
    <property type="project" value="UniProtKB-ARBA"/>
</dbReference>
<comment type="caution">
    <text evidence="1">The sequence shown here is derived from an EMBL/GenBank/DDBJ whole genome shotgun (WGS) entry which is preliminary data.</text>
</comment>
<sequence length="249" mass="28233">MDFRLTPAELTHFHEQGYLGPYTLCSPEKMAAIRTRIETEVLTTDGPNPKTRLQCRHLDQRFLYDLCAHPAILDRAESLFGPDLILWATYFFNKEPGGSEIPWHQDFNYWPLEPVVNLSVWLAIDPVTVENACVNLIPGSHKKIIKHLPSRDGMAFGEEADPAQVDASKAISMELQPGEFFLFNERTLHQSHKNASQKRRLGMTMRITVPFVKITHDISPLFPGHANIQLRGTDPLGFNRLTLPPEANP</sequence>
<dbReference type="Gene3D" id="2.60.120.620">
    <property type="entry name" value="q2cbj1_9rhob like domain"/>
    <property type="match status" value="1"/>
</dbReference>
<dbReference type="Proteomes" id="UP000520814">
    <property type="component" value="Unassembled WGS sequence"/>
</dbReference>
<gene>
    <name evidence="1" type="ORF">HNQ39_003312</name>
</gene>
<keyword evidence="1" id="KW-0560">Oxidoreductase</keyword>
<dbReference type="EMBL" id="JACHGW010000003">
    <property type="protein sequence ID" value="MBB6051502.1"/>
    <property type="molecule type" value="Genomic_DNA"/>
</dbReference>
<evidence type="ECO:0000313" key="2">
    <source>
        <dbReference type="Proteomes" id="UP000520814"/>
    </source>
</evidence>
<organism evidence="1 2">
    <name type="scientific">Armatimonas rosea</name>
    <dbReference type="NCBI Taxonomy" id="685828"/>
    <lineage>
        <taxon>Bacteria</taxon>
        <taxon>Bacillati</taxon>
        <taxon>Armatimonadota</taxon>
        <taxon>Armatimonadia</taxon>
        <taxon>Armatimonadales</taxon>
        <taxon>Armatimonadaceae</taxon>
        <taxon>Armatimonas</taxon>
    </lineage>
</organism>
<dbReference type="PANTHER" id="PTHR20883">
    <property type="entry name" value="PHYTANOYL-COA DIOXYGENASE DOMAIN CONTAINING 1"/>
    <property type="match status" value="1"/>
</dbReference>
<dbReference type="SUPFAM" id="SSF51197">
    <property type="entry name" value="Clavaminate synthase-like"/>
    <property type="match status" value="1"/>
</dbReference>
<accession>A0A7W9SRK3</accession>
<protein>
    <submittedName>
        <fullName evidence="1">Ectoine hydroxylase-related dioxygenase (Phytanoyl-CoA dioxygenase family)</fullName>
    </submittedName>
</protein>
<keyword evidence="2" id="KW-1185">Reference proteome</keyword>
<dbReference type="AlphaFoldDB" id="A0A7W9SRK3"/>
<dbReference type="Pfam" id="PF05721">
    <property type="entry name" value="PhyH"/>
    <property type="match status" value="1"/>
</dbReference>
<evidence type="ECO:0000313" key="1">
    <source>
        <dbReference type="EMBL" id="MBB6051502.1"/>
    </source>
</evidence>
<dbReference type="PANTHER" id="PTHR20883:SF48">
    <property type="entry name" value="ECTOINE DIOXYGENASE"/>
    <property type="match status" value="1"/>
</dbReference>
<proteinExistence type="predicted"/>
<dbReference type="InterPro" id="IPR008775">
    <property type="entry name" value="Phytyl_CoA_dOase-like"/>
</dbReference>
<dbReference type="GO" id="GO:0005506">
    <property type="term" value="F:iron ion binding"/>
    <property type="evidence" value="ECO:0007669"/>
    <property type="project" value="UniProtKB-ARBA"/>
</dbReference>